<protein>
    <submittedName>
        <fullName evidence="1">Uncharacterized protein</fullName>
    </submittedName>
</protein>
<dbReference type="EMBL" id="AP014926">
    <property type="protein sequence ID" value="BAR97156.1"/>
    <property type="molecule type" value="Genomic_DNA"/>
</dbReference>
<evidence type="ECO:0000313" key="2">
    <source>
        <dbReference type="Proteomes" id="UP000067008"/>
    </source>
</evidence>
<name>A0AAD1BL51_PREIN</name>
<evidence type="ECO:0000313" key="1">
    <source>
        <dbReference type="EMBL" id="BAR97156.1"/>
    </source>
</evidence>
<organism evidence="1 2">
    <name type="scientific">Prevotella intermedia</name>
    <dbReference type="NCBI Taxonomy" id="28131"/>
    <lineage>
        <taxon>Bacteria</taxon>
        <taxon>Pseudomonadati</taxon>
        <taxon>Bacteroidota</taxon>
        <taxon>Bacteroidia</taxon>
        <taxon>Bacteroidales</taxon>
        <taxon>Prevotellaceae</taxon>
        <taxon>Prevotella</taxon>
    </lineage>
</organism>
<proteinExistence type="predicted"/>
<sequence>MSMFCKTYCFACQKRLFCTVKAYVLQRKRAAFASSHNCVGFII</sequence>
<reference evidence="1 2" key="1">
    <citation type="submission" date="2015-07" db="EMBL/GenBank/DDBJ databases">
        <title>Complete genome sequence of Prevotella intermedia strain 17-2.</title>
        <authorList>
            <person name="Nambu T."/>
        </authorList>
    </citation>
    <scope>NUCLEOTIDE SEQUENCE [LARGE SCALE GENOMIC DNA]</scope>
    <source>
        <strain evidence="1 2">17-2</strain>
    </source>
</reference>
<dbReference type="AlphaFoldDB" id="A0AAD1BL51"/>
<gene>
    <name evidence="1" type="ORF">PI172_2428</name>
</gene>
<dbReference type="Proteomes" id="UP000067008">
    <property type="component" value="Chromosome 1"/>
</dbReference>
<accession>A0AAD1BL51</accession>